<evidence type="ECO:0008006" key="3">
    <source>
        <dbReference type="Google" id="ProtNLM"/>
    </source>
</evidence>
<dbReference type="Gene3D" id="3.10.310.10">
    <property type="entry name" value="Diaminopimelate Epimerase, Chain A, domain 1"/>
    <property type="match status" value="2"/>
</dbReference>
<organism evidence="1 2">
    <name type="scientific">Candidatus Blautia pullicola</name>
    <dbReference type="NCBI Taxonomy" id="2838498"/>
    <lineage>
        <taxon>Bacteria</taxon>
        <taxon>Bacillati</taxon>
        <taxon>Bacillota</taxon>
        <taxon>Clostridia</taxon>
        <taxon>Lachnospirales</taxon>
        <taxon>Lachnospiraceae</taxon>
        <taxon>Blautia</taxon>
    </lineage>
</organism>
<gene>
    <name evidence="1" type="ORF">H9809_00670</name>
</gene>
<dbReference type="EMBL" id="DXBG01000017">
    <property type="protein sequence ID" value="HIZ64412.1"/>
    <property type="molecule type" value="Genomic_DNA"/>
</dbReference>
<sequence>MKVRIRIADPAGNITIFVLSRADRKDYPYISRQLLAVEELKGEQVGFVEQHNGAFHMQMMGGEFCANASRSFASLLAMGATGESMELEISVSGATRPLKAWVDKEAGTSRVEMPLPDAIETLSLGDELFPMVIFDGICHILVPGKPREEDFIWEAVERAKKACPCGAWGIMFLQDREMIPVVYVEETGSMVWEGSCGSGTTAAAIWMFRNKEDGEYACILKQPGGQMEARVKMEGGRAVACSVGGPVLLSQEMEVEIEERRLT</sequence>
<reference evidence="1" key="1">
    <citation type="journal article" date="2021" name="PeerJ">
        <title>Extensive microbial diversity within the chicken gut microbiome revealed by metagenomics and culture.</title>
        <authorList>
            <person name="Gilroy R."/>
            <person name="Ravi A."/>
            <person name="Getino M."/>
            <person name="Pursley I."/>
            <person name="Horton D.L."/>
            <person name="Alikhan N.F."/>
            <person name="Baker D."/>
            <person name="Gharbi K."/>
            <person name="Hall N."/>
            <person name="Watson M."/>
            <person name="Adriaenssens E.M."/>
            <person name="Foster-Nyarko E."/>
            <person name="Jarju S."/>
            <person name="Secka A."/>
            <person name="Antonio M."/>
            <person name="Oren A."/>
            <person name="Chaudhuri R.R."/>
            <person name="La Ragione R."/>
            <person name="Hildebrand F."/>
            <person name="Pallen M.J."/>
        </authorList>
    </citation>
    <scope>NUCLEOTIDE SEQUENCE</scope>
    <source>
        <strain evidence="1">1068</strain>
    </source>
</reference>
<proteinExistence type="predicted"/>
<protein>
    <recommendedName>
        <fullName evidence="3">Diaminopimelate epimerase</fullName>
    </recommendedName>
</protein>
<dbReference type="InterPro" id="IPR058944">
    <property type="entry name" value="CntK-like"/>
</dbReference>
<reference evidence="1" key="2">
    <citation type="submission" date="2021-04" db="EMBL/GenBank/DDBJ databases">
        <authorList>
            <person name="Gilroy R."/>
        </authorList>
    </citation>
    <scope>NUCLEOTIDE SEQUENCE</scope>
    <source>
        <strain evidence="1">1068</strain>
    </source>
</reference>
<dbReference type="Pfam" id="PF26317">
    <property type="entry name" value="CntK_N"/>
    <property type="match status" value="1"/>
</dbReference>
<evidence type="ECO:0000313" key="2">
    <source>
        <dbReference type="Proteomes" id="UP000824056"/>
    </source>
</evidence>
<dbReference type="AlphaFoldDB" id="A0A9D2FPQ0"/>
<evidence type="ECO:0000313" key="1">
    <source>
        <dbReference type="EMBL" id="HIZ64412.1"/>
    </source>
</evidence>
<accession>A0A9D2FPQ0</accession>
<comment type="caution">
    <text evidence="1">The sequence shown here is derived from an EMBL/GenBank/DDBJ whole genome shotgun (WGS) entry which is preliminary data.</text>
</comment>
<dbReference type="Proteomes" id="UP000824056">
    <property type="component" value="Unassembled WGS sequence"/>
</dbReference>
<name>A0A9D2FPQ0_9FIRM</name>